<dbReference type="EMBL" id="JAVAMP010000004">
    <property type="protein sequence ID" value="MDP5274793.1"/>
    <property type="molecule type" value="Genomic_DNA"/>
</dbReference>
<name>A0ABT9IZK9_9BACL</name>
<dbReference type="InterPro" id="IPR007402">
    <property type="entry name" value="DUF455"/>
</dbReference>
<dbReference type="Proteomes" id="UP001231941">
    <property type="component" value="Unassembled WGS sequence"/>
</dbReference>
<reference evidence="1 2" key="1">
    <citation type="submission" date="2023-08" db="EMBL/GenBank/DDBJ databases">
        <authorList>
            <person name="Park J.-S."/>
        </authorList>
    </citation>
    <scope>NUCLEOTIDE SEQUENCE [LARGE SCALE GENOMIC DNA]</scope>
    <source>
        <strain evidence="1 2">2205SS18-9</strain>
    </source>
</reference>
<gene>
    <name evidence="1" type="ORF">Q5Y73_11795</name>
</gene>
<protein>
    <submittedName>
        <fullName evidence="1">DUF455 family protein</fullName>
    </submittedName>
</protein>
<evidence type="ECO:0000313" key="1">
    <source>
        <dbReference type="EMBL" id="MDP5274793.1"/>
    </source>
</evidence>
<dbReference type="Pfam" id="PF04305">
    <property type="entry name" value="DUF455"/>
    <property type="match status" value="1"/>
</dbReference>
<dbReference type="RefSeq" id="WP_305992097.1">
    <property type="nucleotide sequence ID" value="NZ_JAVAMP010000004.1"/>
</dbReference>
<keyword evidence="2" id="KW-1185">Reference proteome</keyword>
<accession>A0ABT9IZK9</accession>
<evidence type="ECO:0000313" key="2">
    <source>
        <dbReference type="Proteomes" id="UP001231941"/>
    </source>
</evidence>
<comment type="caution">
    <text evidence="1">The sequence shown here is derived from an EMBL/GenBank/DDBJ whole genome shotgun (WGS) entry which is preliminary data.</text>
</comment>
<organism evidence="1 2">
    <name type="scientific">Chengkuizengella axinellae</name>
    <dbReference type="NCBI Taxonomy" id="3064388"/>
    <lineage>
        <taxon>Bacteria</taxon>
        <taxon>Bacillati</taxon>
        <taxon>Bacillota</taxon>
        <taxon>Bacilli</taxon>
        <taxon>Bacillales</taxon>
        <taxon>Paenibacillaceae</taxon>
        <taxon>Chengkuizengella</taxon>
    </lineage>
</organism>
<sequence>MGNSVEENIIDRRTVLNKHADQELTSRFLRPIDTASLLKNFMWQEFELSRMGFGWLLGVPDYDNKSRLGRYGYIHSKNSKCLYERVKELPGNLKESQGTPPLIEHVYERLSLAPSDIAFYISYDFILKNLDMQYAKLRDKLDPILDAPTIDQLNIVFMERKEIKEWLHQQIQFAHIENSVTLEENDRWLTYIKEVWQLFMEGLNADKLPTQINWPEHPTQQPVGPAPAESAWNAEELPIYTTPEHPVKNYSDPDMSPLHDSIKQMHYINATEIGAAQMLCYLYYGVRKMPLAFYYDLARHLWDEVRHSQMGFRRLEQMGYSTQQFKFPSGSPGKDLEKLAKEWFPDMYCRLTMIGEPCSFIKKRKSAEKFWEYGDDLSAIHCEFDMADERMHVDYGKKWGPELYKQINDLIQSAEMAQRMKMRRLEELGAAATKEEREKIAKNFPAFCGFSTMELNYEKY</sequence>
<proteinExistence type="predicted"/>